<keyword evidence="3" id="KW-1185">Reference proteome</keyword>
<dbReference type="EMBL" id="VFLP01000019">
    <property type="protein sequence ID" value="TRX94765.1"/>
    <property type="molecule type" value="Genomic_DNA"/>
</dbReference>
<dbReference type="Pfam" id="PF24870">
    <property type="entry name" value="DUF7735"/>
    <property type="match status" value="1"/>
</dbReference>
<dbReference type="InterPro" id="IPR056637">
    <property type="entry name" value="DUF7735"/>
</dbReference>
<evidence type="ECO:0000313" key="2">
    <source>
        <dbReference type="EMBL" id="TRX94765.1"/>
    </source>
</evidence>
<dbReference type="OrthoDB" id="4755252at2759"/>
<proteinExistence type="predicted"/>
<evidence type="ECO:0000259" key="1">
    <source>
        <dbReference type="Pfam" id="PF24870"/>
    </source>
</evidence>
<feature type="domain" description="DUF7735" evidence="1">
    <location>
        <begin position="59"/>
        <end position="107"/>
    </location>
</feature>
<name>A0A553I3J5_9PEZI</name>
<dbReference type="AlphaFoldDB" id="A0A553I3J5"/>
<reference evidence="3" key="1">
    <citation type="submission" date="2019-06" db="EMBL/GenBank/DDBJ databases">
        <title>Draft genome sequence of the griseofulvin-producing fungus Xylaria cubensis strain G536.</title>
        <authorList>
            <person name="Mead M.E."/>
            <person name="Raja H.A."/>
            <person name="Steenwyk J.L."/>
            <person name="Knowles S.L."/>
            <person name="Oberlies N.H."/>
            <person name="Rokas A."/>
        </authorList>
    </citation>
    <scope>NUCLEOTIDE SEQUENCE [LARGE SCALE GENOMIC DNA]</scope>
    <source>
        <strain evidence="3">G536</strain>
    </source>
</reference>
<organism evidence="2 3">
    <name type="scientific">Xylaria flabelliformis</name>
    <dbReference type="NCBI Taxonomy" id="2512241"/>
    <lineage>
        <taxon>Eukaryota</taxon>
        <taxon>Fungi</taxon>
        <taxon>Dikarya</taxon>
        <taxon>Ascomycota</taxon>
        <taxon>Pezizomycotina</taxon>
        <taxon>Sordariomycetes</taxon>
        <taxon>Xylariomycetidae</taxon>
        <taxon>Xylariales</taxon>
        <taxon>Xylariaceae</taxon>
        <taxon>Xylaria</taxon>
    </lineage>
</organism>
<protein>
    <recommendedName>
        <fullName evidence="1">DUF7735 domain-containing protein</fullName>
    </recommendedName>
</protein>
<dbReference type="Proteomes" id="UP000319160">
    <property type="component" value="Unassembled WGS sequence"/>
</dbReference>
<comment type="caution">
    <text evidence="2">The sequence shown here is derived from an EMBL/GenBank/DDBJ whole genome shotgun (WGS) entry which is preliminary data.</text>
</comment>
<sequence length="192" mass="19193">MAALAGTSMSQKSDSQFCSSAMGALFSAIEAGAPTTPAAILSFIATNTQIPPLPTIIDPMAHQSQLCALATALPSSLLPEFASLASGYLSYGKAHSSDFIAYVTDCAPDDEVASSTSYLDYIFTATGNICKETATPTPGGASNGTYPTATPTITSHFNSSTTLIPTAAAARPTGALMGAAAVGGVLGAAAML</sequence>
<gene>
    <name evidence="2" type="ORF">FHL15_004226</name>
</gene>
<accession>A0A553I3J5</accession>
<evidence type="ECO:0000313" key="3">
    <source>
        <dbReference type="Proteomes" id="UP000319160"/>
    </source>
</evidence>